<dbReference type="Gene3D" id="3.20.20.100">
    <property type="entry name" value="NADP-dependent oxidoreductase domain"/>
    <property type="match status" value="1"/>
</dbReference>
<feature type="domain" description="NADP-dependent oxidoreductase" evidence="3">
    <location>
        <begin position="15"/>
        <end position="314"/>
    </location>
</feature>
<evidence type="ECO:0000313" key="4">
    <source>
        <dbReference type="EMBL" id="SFF39560.1"/>
    </source>
</evidence>
<dbReference type="AlphaFoldDB" id="A0A1I2ID56"/>
<accession>A0A1I2ID56</accession>
<dbReference type="SUPFAM" id="SSF51430">
    <property type="entry name" value="NAD(P)-linked oxidoreductase"/>
    <property type="match status" value="1"/>
</dbReference>
<dbReference type="PANTHER" id="PTHR43364:SF4">
    <property type="entry name" value="NAD(P)-LINKED OXIDOREDUCTASE SUPERFAMILY PROTEIN"/>
    <property type="match status" value="1"/>
</dbReference>
<evidence type="ECO:0000259" key="3">
    <source>
        <dbReference type="Pfam" id="PF00248"/>
    </source>
</evidence>
<dbReference type="FunFam" id="3.20.20.100:FF:000004">
    <property type="entry name" value="Oxidoreductase, aldo/keto reductase"/>
    <property type="match status" value="1"/>
</dbReference>
<dbReference type="GO" id="GO:0016491">
    <property type="term" value="F:oxidoreductase activity"/>
    <property type="evidence" value="ECO:0007669"/>
    <property type="project" value="UniProtKB-KW"/>
</dbReference>
<keyword evidence="5" id="KW-1185">Reference proteome</keyword>
<organism evidence="4 5">
    <name type="scientific">Actinacidiphila alni</name>
    <dbReference type="NCBI Taxonomy" id="380248"/>
    <lineage>
        <taxon>Bacteria</taxon>
        <taxon>Bacillati</taxon>
        <taxon>Actinomycetota</taxon>
        <taxon>Actinomycetes</taxon>
        <taxon>Kitasatosporales</taxon>
        <taxon>Streptomycetaceae</taxon>
        <taxon>Actinacidiphila</taxon>
    </lineage>
</organism>
<proteinExistence type="predicted"/>
<dbReference type="InterPro" id="IPR050523">
    <property type="entry name" value="AKR_Detox_Biosynth"/>
</dbReference>
<gene>
    <name evidence="4" type="ORF">SAMN05216251_11339</name>
</gene>
<protein>
    <submittedName>
        <fullName evidence="4">Predicted oxidoreductase</fullName>
    </submittedName>
</protein>
<dbReference type="RefSeq" id="WP_093715307.1">
    <property type="nucleotide sequence ID" value="NZ_FONG01000013.1"/>
</dbReference>
<dbReference type="EMBL" id="FONG01000013">
    <property type="protein sequence ID" value="SFF39560.1"/>
    <property type="molecule type" value="Genomic_DNA"/>
</dbReference>
<dbReference type="PANTHER" id="PTHR43364">
    <property type="entry name" value="NADH-SPECIFIC METHYLGLYOXAL REDUCTASE-RELATED"/>
    <property type="match status" value="1"/>
</dbReference>
<dbReference type="InterPro" id="IPR023210">
    <property type="entry name" value="NADP_OxRdtase_dom"/>
</dbReference>
<dbReference type="OrthoDB" id="9768793at2"/>
<evidence type="ECO:0000313" key="5">
    <source>
        <dbReference type="Proteomes" id="UP000199323"/>
    </source>
</evidence>
<evidence type="ECO:0000256" key="2">
    <source>
        <dbReference type="SAM" id="MobiDB-lite"/>
    </source>
</evidence>
<sequence>MTHRQLGTTGVRVSPLTLGALNFGKKTPQQYEDSKAVLHAALDAGINIIDTSDSYHAGESEEVVGEVLRERGRDDIVVATKFNRPNGDDPNRRGNSRRWIFHAVDASLKRLGTDWIDLYQAHRPDPDTDIAETVDALTDLVRAGKIRYFGTSTFQAHELVEAQWAAADRRLNRPVTEQPPYSILVRGIERAVLPVAREHRIAVLPWSPLAAGWLSGKYPDAGGPEWSRRLARQPHRADPSNAANQDKAAAVRELTRLADEAGLSLIHLSIAFVLQHPAITSAIIGPRTVDHLKSALDAPQAVLTTDVLDRIDAIVPPGTTVNPTDDGHVPPSLTDPALRRRAVPSSG</sequence>
<evidence type="ECO:0000256" key="1">
    <source>
        <dbReference type="ARBA" id="ARBA00023002"/>
    </source>
</evidence>
<dbReference type="Pfam" id="PF00248">
    <property type="entry name" value="Aldo_ket_red"/>
    <property type="match status" value="1"/>
</dbReference>
<dbReference type="InterPro" id="IPR020471">
    <property type="entry name" value="AKR"/>
</dbReference>
<dbReference type="PRINTS" id="PR00069">
    <property type="entry name" value="ALDKETRDTASE"/>
</dbReference>
<reference evidence="4 5" key="1">
    <citation type="submission" date="2016-10" db="EMBL/GenBank/DDBJ databases">
        <authorList>
            <person name="de Groot N.N."/>
        </authorList>
    </citation>
    <scope>NUCLEOTIDE SEQUENCE [LARGE SCALE GENOMIC DNA]</scope>
    <source>
        <strain evidence="4 5">CGMCC 4.3510</strain>
    </source>
</reference>
<keyword evidence="1" id="KW-0560">Oxidoreductase</keyword>
<name>A0A1I2ID56_9ACTN</name>
<dbReference type="InterPro" id="IPR036812">
    <property type="entry name" value="NAD(P)_OxRdtase_dom_sf"/>
</dbReference>
<dbReference type="GO" id="GO:0005829">
    <property type="term" value="C:cytosol"/>
    <property type="evidence" value="ECO:0007669"/>
    <property type="project" value="TreeGrafter"/>
</dbReference>
<dbReference type="Proteomes" id="UP000199323">
    <property type="component" value="Unassembled WGS sequence"/>
</dbReference>
<dbReference type="STRING" id="380248.SAMN05216251_11339"/>
<feature type="region of interest" description="Disordered" evidence="2">
    <location>
        <begin position="318"/>
        <end position="347"/>
    </location>
</feature>